<evidence type="ECO:0000256" key="7">
    <source>
        <dbReference type="SAM" id="MobiDB-lite"/>
    </source>
</evidence>
<keyword evidence="2 5" id="KW-0067">ATP-binding</keyword>
<dbReference type="Pfam" id="PF00225">
    <property type="entry name" value="Kinesin"/>
    <property type="match status" value="1"/>
</dbReference>
<dbReference type="GO" id="GO:0008017">
    <property type="term" value="F:microtubule binding"/>
    <property type="evidence" value="ECO:0007669"/>
    <property type="project" value="InterPro"/>
</dbReference>
<evidence type="ECO:0000256" key="5">
    <source>
        <dbReference type="RuleBase" id="RU000394"/>
    </source>
</evidence>
<evidence type="ECO:0000256" key="6">
    <source>
        <dbReference type="SAM" id="Coils"/>
    </source>
</evidence>
<dbReference type="GO" id="GO:0005874">
    <property type="term" value="C:microtubule"/>
    <property type="evidence" value="ECO:0007669"/>
    <property type="project" value="UniProtKB-KW"/>
</dbReference>
<dbReference type="PANTHER" id="PTHR47972">
    <property type="entry name" value="KINESIN-LIKE PROTEIN KLP-3"/>
    <property type="match status" value="1"/>
</dbReference>
<dbReference type="GO" id="GO:0003777">
    <property type="term" value="F:microtubule motor activity"/>
    <property type="evidence" value="ECO:0007669"/>
    <property type="project" value="InterPro"/>
</dbReference>
<comment type="caution">
    <text evidence="4">Lacks conserved residue(s) required for the propagation of feature annotation.</text>
</comment>
<comment type="caution">
    <text evidence="9">The sequence shown here is derived from an EMBL/GenBank/DDBJ whole genome shotgun (WGS) entry which is preliminary data.</text>
</comment>
<dbReference type="GO" id="GO:0007018">
    <property type="term" value="P:microtubule-based movement"/>
    <property type="evidence" value="ECO:0007669"/>
    <property type="project" value="InterPro"/>
</dbReference>
<dbReference type="InterPro" id="IPR027640">
    <property type="entry name" value="Kinesin-like_fam"/>
</dbReference>
<keyword evidence="1 5" id="KW-0547">Nucleotide-binding</keyword>
<dbReference type="SUPFAM" id="SSF57997">
    <property type="entry name" value="Tropomyosin"/>
    <property type="match status" value="1"/>
</dbReference>
<dbReference type="InterPro" id="IPR027417">
    <property type="entry name" value="P-loop_NTPase"/>
</dbReference>
<feature type="region of interest" description="Disordered" evidence="7">
    <location>
        <begin position="467"/>
        <end position="505"/>
    </location>
</feature>
<dbReference type="PROSITE" id="PS00411">
    <property type="entry name" value="KINESIN_MOTOR_1"/>
    <property type="match status" value="1"/>
</dbReference>
<evidence type="ECO:0000313" key="10">
    <source>
        <dbReference type="Proteomes" id="UP001163823"/>
    </source>
</evidence>
<dbReference type="PANTHER" id="PTHR47972:SF18">
    <property type="entry name" value="KINESIN-LIKE PROTEIN KIN-14R"/>
    <property type="match status" value="1"/>
</dbReference>
<evidence type="ECO:0000256" key="3">
    <source>
        <dbReference type="ARBA" id="ARBA00023175"/>
    </source>
</evidence>
<dbReference type="GO" id="GO:0005524">
    <property type="term" value="F:ATP binding"/>
    <property type="evidence" value="ECO:0007669"/>
    <property type="project" value="UniProtKB-KW"/>
</dbReference>
<dbReference type="Proteomes" id="UP001163823">
    <property type="component" value="Chromosome 14"/>
</dbReference>
<dbReference type="EMBL" id="JARAOO010000014">
    <property type="protein sequence ID" value="KAJ7943755.1"/>
    <property type="molecule type" value="Genomic_DNA"/>
</dbReference>
<feature type="coiled-coil region" evidence="6">
    <location>
        <begin position="257"/>
        <end position="430"/>
    </location>
</feature>
<dbReference type="Gene3D" id="3.40.850.10">
    <property type="entry name" value="Kinesin motor domain"/>
    <property type="match status" value="1"/>
</dbReference>
<evidence type="ECO:0000259" key="8">
    <source>
        <dbReference type="PROSITE" id="PS50067"/>
    </source>
</evidence>
<dbReference type="InterPro" id="IPR036961">
    <property type="entry name" value="Kinesin_motor_dom_sf"/>
</dbReference>
<dbReference type="AlphaFoldDB" id="A0AAD7P6P0"/>
<dbReference type="SUPFAM" id="SSF52540">
    <property type="entry name" value="P-loop containing nucleoside triphosphate hydrolases"/>
    <property type="match status" value="1"/>
</dbReference>
<dbReference type="PROSITE" id="PS50067">
    <property type="entry name" value="KINESIN_MOTOR_2"/>
    <property type="match status" value="1"/>
</dbReference>
<dbReference type="SMART" id="SM00129">
    <property type="entry name" value="KISc"/>
    <property type="match status" value="1"/>
</dbReference>
<feature type="compositionally biased region" description="Basic and acidic residues" evidence="7">
    <location>
        <begin position="494"/>
        <end position="505"/>
    </location>
</feature>
<evidence type="ECO:0000256" key="4">
    <source>
        <dbReference type="PROSITE-ProRule" id="PRU00283"/>
    </source>
</evidence>
<gene>
    <name evidence="9" type="ORF">O6P43_033263</name>
</gene>
<dbReference type="InterPro" id="IPR001752">
    <property type="entry name" value="Kinesin_motor_dom"/>
</dbReference>
<feature type="compositionally biased region" description="Polar residues" evidence="7">
    <location>
        <begin position="469"/>
        <end position="484"/>
    </location>
</feature>
<keyword evidence="6" id="KW-0175">Coiled coil</keyword>
<comment type="similarity">
    <text evidence="4 5">Belongs to the TRAFAC class myosin-kinesin ATPase superfamily. Kinesin family.</text>
</comment>
<protein>
    <recommendedName>
        <fullName evidence="5">Kinesin-like protein</fullName>
    </recommendedName>
</protein>
<evidence type="ECO:0000313" key="9">
    <source>
        <dbReference type="EMBL" id="KAJ7943755.1"/>
    </source>
</evidence>
<evidence type="ECO:0000256" key="2">
    <source>
        <dbReference type="ARBA" id="ARBA00022840"/>
    </source>
</evidence>
<keyword evidence="10" id="KW-1185">Reference proteome</keyword>
<dbReference type="KEGG" id="qsa:O6P43_033263"/>
<feature type="domain" description="Kinesin motor" evidence="8">
    <location>
        <begin position="1"/>
        <end position="250"/>
    </location>
</feature>
<evidence type="ECO:0000256" key="1">
    <source>
        <dbReference type="ARBA" id="ARBA00022741"/>
    </source>
</evidence>
<keyword evidence="3 5" id="KW-0505">Motor protein</keyword>
<proteinExistence type="inferred from homology"/>
<dbReference type="InterPro" id="IPR019821">
    <property type="entry name" value="Kinesin_motor_CS"/>
</dbReference>
<name>A0AAD7P6P0_QUISA</name>
<organism evidence="9 10">
    <name type="scientific">Quillaja saponaria</name>
    <name type="common">Soap bark tree</name>
    <dbReference type="NCBI Taxonomy" id="32244"/>
    <lineage>
        <taxon>Eukaryota</taxon>
        <taxon>Viridiplantae</taxon>
        <taxon>Streptophyta</taxon>
        <taxon>Embryophyta</taxon>
        <taxon>Tracheophyta</taxon>
        <taxon>Spermatophyta</taxon>
        <taxon>Magnoliopsida</taxon>
        <taxon>eudicotyledons</taxon>
        <taxon>Gunneridae</taxon>
        <taxon>Pentapetalae</taxon>
        <taxon>rosids</taxon>
        <taxon>fabids</taxon>
        <taxon>Fabales</taxon>
        <taxon>Quillajaceae</taxon>
        <taxon>Quillaja</taxon>
    </lineage>
</organism>
<reference evidence="9" key="1">
    <citation type="journal article" date="2023" name="Science">
        <title>Elucidation of the pathway for biosynthesis of saponin adjuvants from the soapbark tree.</title>
        <authorList>
            <person name="Reed J."/>
            <person name="Orme A."/>
            <person name="El-Demerdash A."/>
            <person name="Owen C."/>
            <person name="Martin L.B.B."/>
            <person name="Misra R.C."/>
            <person name="Kikuchi S."/>
            <person name="Rejzek M."/>
            <person name="Martin A.C."/>
            <person name="Harkess A."/>
            <person name="Leebens-Mack J."/>
            <person name="Louveau T."/>
            <person name="Stephenson M.J."/>
            <person name="Osbourn A."/>
        </authorList>
    </citation>
    <scope>NUCLEOTIDE SEQUENCE</scope>
    <source>
        <strain evidence="9">S10</strain>
    </source>
</reference>
<dbReference type="PRINTS" id="PR00380">
    <property type="entry name" value="KINESINHEAVY"/>
</dbReference>
<sequence length="505" mass="57555">MATMSAFLLMGKQEQEKTFTMEGTEYNRGVNYRTLEKLFTIAKERSETFTYDISVSVLEVYNEQIRDLLATAPTSKKLEIKQASEGFHHVPGTVEAKVHNIKEVWNVLQAGSNARAVGSNNVNEHSSRSHCMLCIMVKAKNLLNGECTRSKLWLVDLAGSERLTKTDVHGERLKEAQNINRSLSALGDVISALASKSSHIPYRNSKLTHLLQDSLGGDAKTLMFVQISPSDQDLGETVSSLNFATRVRGIELGTVKKQIDTGELQKLKAMLEKARQESKSKDVSLRRLEENLQNLESKAKGKDHTHKTLQERIKELEGQFELKTAMYHQSERQVSHLSDRLIGKEESCSNLQQKVKELEHKLREQNQLEAATCKKKVRDLENKLKEQMQKSESESAILQHKIKELERKLKEQEQNSESLLHQKIKELEDKFRKQEQPWRLSHDFVDAVKATPGEWKRSEYLTEIESSHTLRSSHSVNRHLSQGSVPVKGNDSIDQMKHKGEVQKQ</sequence>
<accession>A0AAD7P6P0</accession>
<keyword evidence="5" id="KW-0493">Microtubule</keyword>